<gene>
    <name evidence="11" type="ORF">CKA81_09970</name>
</gene>
<evidence type="ECO:0000256" key="6">
    <source>
        <dbReference type="ARBA" id="ARBA00022989"/>
    </source>
</evidence>
<dbReference type="PIRSF" id="PIRSF006603">
    <property type="entry name" value="DinF"/>
    <property type="match status" value="1"/>
</dbReference>
<keyword evidence="4" id="KW-1003">Cell membrane</keyword>
<feature type="transmembrane region" description="Helical" evidence="10">
    <location>
        <begin position="252"/>
        <end position="276"/>
    </location>
</feature>
<feature type="transmembrane region" description="Helical" evidence="10">
    <location>
        <begin position="21"/>
        <end position="41"/>
    </location>
</feature>
<evidence type="ECO:0000256" key="8">
    <source>
        <dbReference type="ARBA" id="ARBA00023136"/>
    </source>
</evidence>
<dbReference type="AlphaFoldDB" id="A0A410GCU1"/>
<dbReference type="Pfam" id="PF01554">
    <property type="entry name" value="MatE"/>
    <property type="match status" value="2"/>
</dbReference>
<dbReference type="GO" id="GO:0015297">
    <property type="term" value="F:antiporter activity"/>
    <property type="evidence" value="ECO:0007669"/>
    <property type="project" value="UniProtKB-KW"/>
</dbReference>
<dbReference type="PANTHER" id="PTHR43298">
    <property type="entry name" value="MULTIDRUG RESISTANCE PROTEIN NORM-RELATED"/>
    <property type="match status" value="1"/>
</dbReference>
<evidence type="ECO:0000256" key="2">
    <source>
        <dbReference type="ARBA" id="ARBA00022448"/>
    </source>
</evidence>
<evidence type="ECO:0000313" key="12">
    <source>
        <dbReference type="Proteomes" id="UP000283474"/>
    </source>
</evidence>
<keyword evidence="3" id="KW-0050">Antiport</keyword>
<keyword evidence="6 10" id="KW-1133">Transmembrane helix</keyword>
<feature type="transmembrane region" description="Helical" evidence="10">
    <location>
        <begin position="404"/>
        <end position="426"/>
    </location>
</feature>
<protein>
    <recommendedName>
        <fullName evidence="9">Multidrug-efflux transporter</fullName>
    </recommendedName>
</protein>
<dbReference type="CDD" id="cd13131">
    <property type="entry name" value="MATE_NorM_like"/>
    <property type="match status" value="1"/>
</dbReference>
<evidence type="ECO:0000256" key="9">
    <source>
        <dbReference type="ARBA" id="ARBA00031636"/>
    </source>
</evidence>
<dbReference type="InterPro" id="IPR048279">
    <property type="entry name" value="MdtK-like"/>
</dbReference>
<feature type="transmembrane region" description="Helical" evidence="10">
    <location>
        <begin position="169"/>
        <end position="190"/>
    </location>
</feature>
<accession>A0A410GCU1</accession>
<evidence type="ECO:0000256" key="1">
    <source>
        <dbReference type="ARBA" id="ARBA00004429"/>
    </source>
</evidence>
<comment type="subcellular location">
    <subcellularLocation>
        <location evidence="1">Cell inner membrane</location>
        <topology evidence="1">Multi-pass membrane protein</topology>
    </subcellularLocation>
</comment>
<feature type="transmembrane region" description="Helical" evidence="10">
    <location>
        <begin position="362"/>
        <end position="383"/>
    </location>
</feature>
<evidence type="ECO:0000256" key="10">
    <source>
        <dbReference type="SAM" id="Phobius"/>
    </source>
</evidence>
<dbReference type="Proteomes" id="UP000283474">
    <property type="component" value="Chromosome"/>
</dbReference>
<keyword evidence="5 10" id="KW-0812">Transmembrane</keyword>
<dbReference type="InterPro" id="IPR050222">
    <property type="entry name" value="MATE_MdtK"/>
</dbReference>
<sequence>MPQAITRNKRTQIWLTELRASLRLGWPLILTNLAQIALLTTDLIYIGRLGAEELAAASLSISLYHTFMIFSLGLVSATIPMLATVLGRRRHAVREVRRTVRQGLWTSVLICIPVWLILWQAEAILVAMGQDPAMAARAIELMRTLQWALLPYLGYIVLRSFLAAMEQPAWTLIVAGAAIAFNAMAGWLLILGNWGFPAMGLAGAGIASTASSVLMFAGLALLLSRNKRFRRYHLLGRFWQVDLRRLAELWRLGIPIAITFTLETLVFYAAVMLMGMLGTTELAAHAIAMQIVTITFMVPLGFGQVATIRVGRAAGRGQWHDVRRAGWASYAMGVGFMAIAALCLWLAPLTLIGLFLDVSLPSNAPVIAMAVQFLALAALFQLADGAQAVAAGMLRGLHDTRAPMVLAALGYWGLGVPAGAFMAFILGWGGPGIWIGLATGLTVVAVLLTLRWMHRSRIKHS</sequence>
<dbReference type="InterPro" id="IPR002528">
    <property type="entry name" value="MATE_fam"/>
</dbReference>
<keyword evidence="12" id="KW-1185">Reference proteome</keyword>
<name>A0A410GCU1_9BURK</name>
<evidence type="ECO:0000256" key="3">
    <source>
        <dbReference type="ARBA" id="ARBA00022449"/>
    </source>
</evidence>
<feature type="transmembrane region" description="Helical" evidence="10">
    <location>
        <begin position="61"/>
        <end position="83"/>
    </location>
</feature>
<evidence type="ECO:0000313" key="11">
    <source>
        <dbReference type="EMBL" id="QAA94117.1"/>
    </source>
</evidence>
<proteinExistence type="predicted"/>
<dbReference type="GO" id="GO:0042910">
    <property type="term" value="F:xenobiotic transmembrane transporter activity"/>
    <property type="evidence" value="ECO:0007669"/>
    <property type="project" value="InterPro"/>
</dbReference>
<feature type="transmembrane region" description="Helical" evidence="10">
    <location>
        <begin position="196"/>
        <end position="223"/>
    </location>
</feature>
<organism evidence="11 12">
    <name type="scientific">Pollutimonas thiosulfatoxidans</name>
    <dbReference type="NCBI Taxonomy" id="2028345"/>
    <lineage>
        <taxon>Bacteria</taxon>
        <taxon>Pseudomonadati</taxon>
        <taxon>Pseudomonadota</taxon>
        <taxon>Betaproteobacteria</taxon>
        <taxon>Burkholderiales</taxon>
        <taxon>Alcaligenaceae</taxon>
        <taxon>Pollutimonas</taxon>
    </lineage>
</organism>
<reference evidence="11 12" key="1">
    <citation type="submission" date="2017-08" db="EMBL/GenBank/DDBJ databases">
        <authorList>
            <person name="Park S.-J."/>
            <person name="Kim H."/>
        </authorList>
    </citation>
    <scope>NUCLEOTIDE SEQUENCE [LARGE SCALE GENOMIC DNA]</scope>
    <source>
        <strain evidence="12">ye3</strain>
    </source>
</reference>
<feature type="transmembrane region" description="Helical" evidence="10">
    <location>
        <begin position="282"/>
        <end position="306"/>
    </location>
</feature>
<dbReference type="NCBIfam" id="TIGR00797">
    <property type="entry name" value="matE"/>
    <property type="match status" value="1"/>
</dbReference>
<evidence type="ECO:0000256" key="5">
    <source>
        <dbReference type="ARBA" id="ARBA00022692"/>
    </source>
</evidence>
<dbReference type="PANTHER" id="PTHR43298:SF2">
    <property type="entry name" value="FMN_FAD EXPORTER YEEO-RELATED"/>
    <property type="match status" value="1"/>
</dbReference>
<dbReference type="RefSeq" id="WP_128355119.1">
    <property type="nucleotide sequence ID" value="NZ_CP022987.1"/>
</dbReference>
<dbReference type="GO" id="GO:0006811">
    <property type="term" value="P:monoatomic ion transport"/>
    <property type="evidence" value="ECO:0007669"/>
    <property type="project" value="UniProtKB-KW"/>
</dbReference>
<evidence type="ECO:0000256" key="7">
    <source>
        <dbReference type="ARBA" id="ARBA00023065"/>
    </source>
</evidence>
<keyword evidence="7" id="KW-0406">Ion transport</keyword>
<keyword evidence="2" id="KW-0813">Transport</keyword>
<feature type="transmembrane region" description="Helical" evidence="10">
    <location>
        <begin position="104"/>
        <end position="125"/>
    </location>
</feature>
<keyword evidence="8 10" id="KW-0472">Membrane</keyword>
<dbReference type="EMBL" id="CP022987">
    <property type="protein sequence ID" value="QAA94117.1"/>
    <property type="molecule type" value="Genomic_DNA"/>
</dbReference>
<feature type="transmembrane region" description="Helical" evidence="10">
    <location>
        <begin position="327"/>
        <end position="356"/>
    </location>
</feature>
<dbReference type="GO" id="GO:0005886">
    <property type="term" value="C:plasma membrane"/>
    <property type="evidence" value="ECO:0007669"/>
    <property type="project" value="UniProtKB-SubCell"/>
</dbReference>
<feature type="transmembrane region" description="Helical" evidence="10">
    <location>
        <begin position="432"/>
        <end position="453"/>
    </location>
</feature>
<dbReference type="KEGG" id="pus:CKA81_09970"/>
<dbReference type="OrthoDB" id="9780160at2"/>
<feature type="transmembrane region" description="Helical" evidence="10">
    <location>
        <begin position="145"/>
        <end position="162"/>
    </location>
</feature>
<evidence type="ECO:0000256" key="4">
    <source>
        <dbReference type="ARBA" id="ARBA00022475"/>
    </source>
</evidence>